<evidence type="ECO:0008006" key="5">
    <source>
        <dbReference type="Google" id="ProtNLM"/>
    </source>
</evidence>
<dbReference type="EMBL" id="AXCM01000245">
    <property type="status" value="NOT_ANNOTATED_CDS"/>
    <property type="molecule type" value="Genomic_DNA"/>
</dbReference>
<keyword evidence="2" id="KW-0472">Membrane</keyword>
<keyword evidence="2" id="KW-0812">Transmembrane</keyword>
<name>A0A182MAX8_9DIPT</name>
<keyword evidence="2" id="KW-1133">Transmembrane helix</keyword>
<dbReference type="AlphaFoldDB" id="A0A182MAX8"/>
<dbReference type="Proteomes" id="UP000075883">
    <property type="component" value="Unassembled WGS sequence"/>
</dbReference>
<dbReference type="EnsemblMetazoa" id="ACUA013819-RA">
    <property type="protein sequence ID" value="ACUA013819-PA"/>
    <property type="gene ID" value="ACUA013819"/>
</dbReference>
<feature type="transmembrane region" description="Helical" evidence="2">
    <location>
        <begin position="138"/>
        <end position="160"/>
    </location>
</feature>
<accession>A0A182MAX8</accession>
<evidence type="ECO:0000256" key="2">
    <source>
        <dbReference type="SAM" id="Phobius"/>
    </source>
</evidence>
<reference evidence="3" key="2">
    <citation type="submission" date="2020-05" db="UniProtKB">
        <authorList>
            <consortium name="EnsemblMetazoa"/>
        </authorList>
    </citation>
    <scope>IDENTIFICATION</scope>
    <source>
        <strain evidence="3">A-37</strain>
    </source>
</reference>
<feature type="transmembrane region" description="Helical" evidence="2">
    <location>
        <begin position="65"/>
        <end position="90"/>
    </location>
</feature>
<protein>
    <recommendedName>
        <fullName evidence="5">Transmembrane protein</fullName>
    </recommendedName>
</protein>
<evidence type="ECO:0000313" key="3">
    <source>
        <dbReference type="EnsemblMetazoa" id="ACUA013819-PA"/>
    </source>
</evidence>
<feature type="region of interest" description="Disordered" evidence="1">
    <location>
        <begin position="1"/>
        <end position="39"/>
    </location>
</feature>
<sequence length="168" mass="18656">MPDAGFSSSTNHCSSSSRTPIRLGTNITSSSRRDTKMIGGRLPQPARMLRRQQRLSGRSLLSRRFLANHLSTTVPIVLLLIVFCSDFAYLSGDSGGVLADEVTTVPPEETWTTSSNENVGTGEAAPFAQEMINDKSHFTIFIFQLFITLILSHLKLFFYVQLDKDVKK</sequence>
<organism evidence="3 4">
    <name type="scientific">Anopheles culicifacies</name>
    <dbReference type="NCBI Taxonomy" id="139723"/>
    <lineage>
        <taxon>Eukaryota</taxon>
        <taxon>Metazoa</taxon>
        <taxon>Ecdysozoa</taxon>
        <taxon>Arthropoda</taxon>
        <taxon>Hexapoda</taxon>
        <taxon>Insecta</taxon>
        <taxon>Pterygota</taxon>
        <taxon>Neoptera</taxon>
        <taxon>Endopterygota</taxon>
        <taxon>Diptera</taxon>
        <taxon>Nematocera</taxon>
        <taxon>Culicoidea</taxon>
        <taxon>Culicidae</taxon>
        <taxon>Anophelinae</taxon>
        <taxon>Anopheles</taxon>
        <taxon>culicifacies species complex</taxon>
    </lineage>
</organism>
<feature type="compositionally biased region" description="Low complexity" evidence="1">
    <location>
        <begin position="7"/>
        <end position="17"/>
    </location>
</feature>
<reference evidence="4" key="1">
    <citation type="submission" date="2013-09" db="EMBL/GenBank/DDBJ databases">
        <title>The Genome Sequence of Anopheles culicifacies species A.</title>
        <authorList>
            <consortium name="The Broad Institute Genomics Platform"/>
            <person name="Neafsey D.E."/>
            <person name="Besansky N."/>
            <person name="Howell P."/>
            <person name="Walton C."/>
            <person name="Young S.K."/>
            <person name="Zeng Q."/>
            <person name="Gargeya S."/>
            <person name="Fitzgerald M."/>
            <person name="Haas B."/>
            <person name="Abouelleil A."/>
            <person name="Allen A.W."/>
            <person name="Alvarado L."/>
            <person name="Arachchi H.M."/>
            <person name="Berlin A.M."/>
            <person name="Chapman S.B."/>
            <person name="Gainer-Dewar J."/>
            <person name="Goldberg J."/>
            <person name="Griggs A."/>
            <person name="Gujja S."/>
            <person name="Hansen M."/>
            <person name="Howarth C."/>
            <person name="Imamovic A."/>
            <person name="Ireland A."/>
            <person name="Larimer J."/>
            <person name="McCowan C."/>
            <person name="Murphy C."/>
            <person name="Pearson M."/>
            <person name="Poon T.W."/>
            <person name="Priest M."/>
            <person name="Roberts A."/>
            <person name="Saif S."/>
            <person name="Shea T."/>
            <person name="Sisk P."/>
            <person name="Sykes S."/>
            <person name="Wortman J."/>
            <person name="Nusbaum C."/>
            <person name="Birren B."/>
        </authorList>
    </citation>
    <scope>NUCLEOTIDE SEQUENCE [LARGE SCALE GENOMIC DNA]</scope>
    <source>
        <strain evidence="4">A-37</strain>
    </source>
</reference>
<evidence type="ECO:0000313" key="4">
    <source>
        <dbReference type="Proteomes" id="UP000075883"/>
    </source>
</evidence>
<keyword evidence="4" id="KW-1185">Reference proteome</keyword>
<evidence type="ECO:0000256" key="1">
    <source>
        <dbReference type="SAM" id="MobiDB-lite"/>
    </source>
</evidence>
<dbReference type="VEuPathDB" id="VectorBase:ACUA013819"/>
<proteinExistence type="predicted"/>